<dbReference type="GO" id="GO:0005634">
    <property type="term" value="C:nucleus"/>
    <property type="evidence" value="ECO:0007669"/>
    <property type="project" value="TreeGrafter"/>
</dbReference>
<dbReference type="GO" id="GO:0005524">
    <property type="term" value="F:ATP binding"/>
    <property type="evidence" value="ECO:0007669"/>
    <property type="project" value="UniProtKB-KW"/>
</dbReference>
<reference evidence="3" key="3">
    <citation type="journal article" date="2017" name="Nature">
        <title>Genome sequence of the progenitor of the wheat D genome Aegilops tauschii.</title>
        <authorList>
            <person name="Luo M.C."/>
            <person name="Gu Y.Q."/>
            <person name="Puiu D."/>
            <person name="Wang H."/>
            <person name="Twardziok S.O."/>
            <person name="Deal K.R."/>
            <person name="Huo N."/>
            <person name="Zhu T."/>
            <person name="Wang L."/>
            <person name="Wang Y."/>
            <person name="McGuire P.E."/>
            <person name="Liu S."/>
            <person name="Long H."/>
            <person name="Ramasamy R.K."/>
            <person name="Rodriguez J.C."/>
            <person name="Van S.L."/>
            <person name="Yuan L."/>
            <person name="Wang Z."/>
            <person name="Xia Z."/>
            <person name="Xiao L."/>
            <person name="Anderson O.D."/>
            <person name="Ouyang S."/>
            <person name="Liang Y."/>
            <person name="Zimin A.V."/>
            <person name="Pertea G."/>
            <person name="Qi P."/>
            <person name="Bennetzen J.L."/>
            <person name="Dai X."/>
            <person name="Dawson M.W."/>
            <person name="Muller H.G."/>
            <person name="Kugler K."/>
            <person name="Rivarola-Duarte L."/>
            <person name="Spannagl M."/>
            <person name="Mayer K.F.X."/>
            <person name="Lu F.H."/>
            <person name="Bevan M.W."/>
            <person name="Leroy P."/>
            <person name="Li P."/>
            <person name="You F.M."/>
            <person name="Sun Q."/>
            <person name="Liu Z."/>
            <person name="Lyons E."/>
            <person name="Wicker T."/>
            <person name="Salzberg S.L."/>
            <person name="Devos K.M."/>
            <person name="Dvorak J."/>
        </authorList>
    </citation>
    <scope>NUCLEOTIDE SEQUENCE [LARGE SCALE GENOMIC DNA]</scope>
    <source>
        <strain evidence="3">cv. AL8/78</strain>
    </source>
</reference>
<evidence type="ECO:0000256" key="2">
    <source>
        <dbReference type="ARBA" id="ARBA00022840"/>
    </source>
</evidence>
<reference evidence="3" key="4">
    <citation type="submission" date="2019-03" db="UniProtKB">
        <authorList>
            <consortium name="EnsemblPlants"/>
        </authorList>
    </citation>
    <scope>IDENTIFICATION</scope>
</reference>
<keyword evidence="1" id="KW-0547">Nucleotide-binding</keyword>
<reference evidence="3" key="5">
    <citation type="journal article" date="2021" name="G3 (Bethesda)">
        <title>Aegilops tauschii genome assembly Aet v5.0 features greater sequence contiguity and improved annotation.</title>
        <authorList>
            <person name="Wang L."/>
            <person name="Zhu T."/>
            <person name="Rodriguez J.C."/>
            <person name="Deal K.R."/>
            <person name="Dubcovsky J."/>
            <person name="McGuire P.E."/>
            <person name="Lux T."/>
            <person name="Spannagl M."/>
            <person name="Mayer K.F.X."/>
            <person name="Baldrich P."/>
            <person name="Meyers B.C."/>
            <person name="Huo N."/>
            <person name="Gu Y.Q."/>
            <person name="Zhou H."/>
            <person name="Devos K.M."/>
            <person name="Bennetzen J.L."/>
            <person name="Unver T."/>
            <person name="Budak H."/>
            <person name="Gulick P.J."/>
            <person name="Galiba G."/>
            <person name="Kalapos B."/>
            <person name="Nelson D.R."/>
            <person name="Li P."/>
            <person name="You F.M."/>
            <person name="Luo M.C."/>
            <person name="Dvorak J."/>
        </authorList>
    </citation>
    <scope>NUCLEOTIDE SEQUENCE [LARGE SCALE GENOMIC DNA]</scope>
    <source>
        <strain evidence="3">cv. AL8/78</strain>
    </source>
</reference>
<proteinExistence type="predicted"/>
<keyword evidence="4" id="KW-1185">Reference proteome</keyword>
<reference evidence="4" key="1">
    <citation type="journal article" date="2014" name="Science">
        <title>Ancient hybridizations among the ancestral genomes of bread wheat.</title>
        <authorList>
            <consortium name="International Wheat Genome Sequencing Consortium,"/>
            <person name="Marcussen T."/>
            <person name="Sandve S.R."/>
            <person name="Heier L."/>
            <person name="Spannagl M."/>
            <person name="Pfeifer M."/>
            <person name="Jakobsen K.S."/>
            <person name="Wulff B.B."/>
            <person name="Steuernagel B."/>
            <person name="Mayer K.F."/>
            <person name="Olsen O.A."/>
        </authorList>
    </citation>
    <scope>NUCLEOTIDE SEQUENCE [LARGE SCALE GENOMIC DNA]</scope>
    <source>
        <strain evidence="4">cv. AL8/78</strain>
    </source>
</reference>
<dbReference type="GO" id="GO:0000055">
    <property type="term" value="P:ribosomal large subunit export from nucleus"/>
    <property type="evidence" value="ECO:0007669"/>
    <property type="project" value="TreeGrafter"/>
</dbReference>
<evidence type="ECO:0000256" key="1">
    <source>
        <dbReference type="ARBA" id="ARBA00022741"/>
    </source>
</evidence>
<evidence type="ECO:0000313" key="4">
    <source>
        <dbReference type="Proteomes" id="UP000015105"/>
    </source>
</evidence>
<dbReference type="Proteomes" id="UP000015105">
    <property type="component" value="Chromosome 1D"/>
</dbReference>
<protein>
    <submittedName>
        <fullName evidence="3">Uncharacterized protein</fullName>
    </submittedName>
</protein>
<keyword evidence="2" id="KW-0067">ATP-binding</keyword>
<organism evidence="3 4">
    <name type="scientific">Aegilops tauschii subsp. strangulata</name>
    <name type="common">Goatgrass</name>
    <dbReference type="NCBI Taxonomy" id="200361"/>
    <lineage>
        <taxon>Eukaryota</taxon>
        <taxon>Viridiplantae</taxon>
        <taxon>Streptophyta</taxon>
        <taxon>Embryophyta</taxon>
        <taxon>Tracheophyta</taxon>
        <taxon>Spermatophyta</taxon>
        <taxon>Magnoliopsida</taxon>
        <taxon>Liliopsida</taxon>
        <taxon>Poales</taxon>
        <taxon>Poaceae</taxon>
        <taxon>BOP clade</taxon>
        <taxon>Pooideae</taxon>
        <taxon>Triticodae</taxon>
        <taxon>Triticeae</taxon>
        <taxon>Triticinae</taxon>
        <taxon>Aegilops</taxon>
    </lineage>
</organism>
<evidence type="ECO:0000313" key="3">
    <source>
        <dbReference type="EnsemblPlants" id="AET1Gv20368400.39"/>
    </source>
</evidence>
<dbReference type="EnsemblPlants" id="AET1Gv20368400.39">
    <property type="protein sequence ID" value="AET1Gv20368400.39"/>
    <property type="gene ID" value="AET1Gv20368400"/>
</dbReference>
<dbReference type="PANTHER" id="PTHR48103:SF2">
    <property type="entry name" value="MIDASIN"/>
    <property type="match status" value="1"/>
</dbReference>
<sequence>KESCVQRNCMYLQSLGAQYAAYQLSNLEGSSSLIGPSNIHPYVLPASSLYALQFPTLSGQHSVKTRVTGGFNSELAGQMLFIAANWVMEQSTKSDLDLYGIWFKWYNGLLQPYCSFFENYGNILKQESEHPVWHSILECYGEITAYHKVDAAHPIPLLSTRLLDMGGCDTLKTCQKRLHKALNGLNLLRLTLWQWQSETVLPDFGVLKAALLPALKSLRCLEDEVLKLIVSSRKLLQIYTRILDYHRSIWKMIVSSQFEGLPVVWNLLRKEILKLQPKFPEVVGIFLMESVNLNNLQDFNSQNSKPTLWIHGGHPLVPSSGRVFYKFQEIVAFSAAVWPCKNLSKKQLDDKQQIIDAMLSANQDLRCLALEGVYIAFRAVSKPEEEESTVLAQLDEIHKSLVRKVEYERNNLGLLLKTSNAEVKVCCSVSSDILCNTCGFNGWLASLPLLNLKSLNLDTALLQCLSKWIQIDSSQIRQVRHECEELTGSNLAGDCHDQKLMQELKTEEKNLRSKVVFRPRQSKHKSLIAACCEFEGRLSDCKDLVSHLNCNGAGQLEVNRICNWQITSRNFIKRLTEEYGEYVDLIQPAQVAVYEMKLGLTIALSGSLEREYLKKVKEDDIEKVLGAVFTFMQFPNGHVAGMTVVGVPDLTNYSMGDQLETQYSEFKDVDILEKLSCVSSQLNVGEVADEVRSHSQMLVTFHHVSLVR</sequence>
<dbReference type="Gramene" id="AET1Gv20368400.39">
    <property type="protein sequence ID" value="AET1Gv20368400.39"/>
    <property type="gene ID" value="AET1Gv20368400"/>
</dbReference>
<name>A0A452YC37_AEGTS</name>
<dbReference type="GO" id="GO:0030687">
    <property type="term" value="C:preribosome, large subunit precursor"/>
    <property type="evidence" value="ECO:0007669"/>
    <property type="project" value="TreeGrafter"/>
</dbReference>
<reference evidence="4" key="2">
    <citation type="journal article" date="2017" name="Nat. Plants">
        <title>The Aegilops tauschii genome reveals multiple impacts of transposons.</title>
        <authorList>
            <person name="Zhao G."/>
            <person name="Zou C."/>
            <person name="Li K."/>
            <person name="Wang K."/>
            <person name="Li T."/>
            <person name="Gao L."/>
            <person name="Zhang X."/>
            <person name="Wang H."/>
            <person name="Yang Z."/>
            <person name="Liu X."/>
            <person name="Jiang W."/>
            <person name="Mao L."/>
            <person name="Kong X."/>
            <person name="Jiao Y."/>
            <person name="Jia J."/>
        </authorList>
    </citation>
    <scope>NUCLEOTIDE SEQUENCE [LARGE SCALE GENOMIC DNA]</scope>
    <source>
        <strain evidence="4">cv. AL8/78</strain>
    </source>
</reference>
<dbReference type="AlphaFoldDB" id="A0A452YC37"/>
<dbReference type="GO" id="GO:0000027">
    <property type="term" value="P:ribosomal large subunit assembly"/>
    <property type="evidence" value="ECO:0007669"/>
    <property type="project" value="TreeGrafter"/>
</dbReference>
<dbReference type="PANTHER" id="PTHR48103">
    <property type="entry name" value="MIDASIN-RELATED"/>
    <property type="match status" value="1"/>
</dbReference>
<accession>A0A452YC37</accession>